<feature type="region of interest" description="Disordered" evidence="1">
    <location>
        <begin position="154"/>
        <end position="175"/>
    </location>
</feature>
<dbReference type="RefSeq" id="WP_188498042.1">
    <property type="nucleotide sequence ID" value="NZ_BMFV01000023.1"/>
</dbReference>
<name>A0A8J3EMU6_9BACL</name>
<reference evidence="3" key="2">
    <citation type="submission" date="2020-09" db="EMBL/GenBank/DDBJ databases">
        <authorList>
            <person name="Sun Q."/>
            <person name="Zhou Y."/>
        </authorList>
    </citation>
    <scope>NUCLEOTIDE SEQUENCE</scope>
    <source>
        <strain evidence="3">CGMCC 1.12777</strain>
    </source>
</reference>
<evidence type="ECO:0008006" key="5">
    <source>
        <dbReference type="Google" id="ProtNLM"/>
    </source>
</evidence>
<dbReference type="AlphaFoldDB" id="A0A8J3EMU6"/>
<dbReference type="EMBL" id="BMFV01000023">
    <property type="protein sequence ID" value="GGH84707.1"/>
    <property type="molecule type" value="Genomic_DNA"/>
</dbReference>
<keyword evidence="2" id="KW-0472">Membrane</keyword>
<evidence type="ECO:0000313" key="3">
    <source>
        <dbReference type="EMBL" id="GGH84707.1"/>
    </source>
</evidence>
<feature type="transmembrane region" description="Helical" evidence="2">
    <location>
        <begin position="9"/>
        <end position="32"/>
    </location>
</feature>
<keyword evidence="2" id="KW-0812">Transmembrane</keyword>
<sequence length="431" mass="47957">MFGAKKSRVFLTLFFIVVIVGLIVVASLTVYYGKVYKEDINKPLPIEVKVDKNLKSPENIAYVLWSHYMDPYKETKNPLKKIDPRYLKFQSYQGDLQKFSIDITFNTKVANKNWTTHRSWGKIRADGLIENMRWTLDIVKTGKGQYALEHIKPAAANKEPGTSSEDNNTQYVTGAHGTQEKTSYMIDQGKLELTYDYGEHWIIAPVAVDDLFKGDYSGPKDTLIEGSYVLTPERTAFVVGSGTDLTLLVSTDKGGTWHNYPIQSPIQGIRLRLLGFTSKDNGYLILTGDRTMTVEGHVVLKTHDGGKTWRKIGGPPVDYLATDGGFIDDQRGFMSFGSRGTPAHPIFYRTTNGGKDWTEVQVPIPAKYNGIFTVAEMPTFKEGKGTLLVNQGPNGDFQGGNVLGKFTSKDKGATWQFAGLVDPDHVMGETP</sequence>
<evidence type="ECO:0000313" key="4">
    <source>
        <dbReference type="Proteomes" id="UP000656813"/>
    </source>
</evidence>
<comment type="caution">
    <text evidence="3">The sequence shown here is derived from an EMBL/GenBank/DDBJ whole genome shotgun (WGS) entry which is preliminary data.</text>
</comment>
<protein>
    <recommendedName>
        <fullName evidence="5">Oxidoreductase</fullName>
    </recommendedName>
</protein>
<evidence type="ECO:0000256" key="2">
    <source>
        <dbReference type="SAM" id="Phobius"/>
    </source>
</evidence>
<evidence type="ECO:0000256" key="1">
    <source>
        <dbReference type="SAM" id="MobiDB-lite"/>
    </source>
</evidence>
<dbReference type="Gene3D" id="2.120.10.10">
    <property type="match status" value="1"/>
</dbReference>
<accession>A0A8J3EMU6</accession>
<reference evidence="3" key="1">
    <citation type="journal article" date="2014" name="Int. J. Syst. Evol. Microbiol.">
        <title>Complete genome sequence of Corynebacterium casei LMG S-19264T (=DSM 44701T), isolated from a smear-ripened cheese.</title>
        <authorList>
            <consortium name="US DOE Joint Genome Institute (JGI-PGF)"/>
            <person name="Walter F."/>
            <person name="Albersmeier A."/>
            <person name="Kalinowski J."/>
            <person name="Ruckert C."/>
        </authorList>
    </citation>
    <scope>NUCLEOTIDE SEQUENCE</scope>
    <source>
        <strain evidence="3">CGMCC 1.12777</strain>
    </source>
</reference>
<dbReference type="SUPFAM" id="SSF50939">
    <property type="entry name" value="Sialidases"/>
    <property type="match status" value="1"/>
</dbReference>
<gene>
    <name evidence="3" type="ORF">GCM10007096_28410</name>
</gene>
<keyword evidence="2" id="KW-1133">Transmembrane helix</keyword>
<dbReference type="Proteomes" id="UP000656813">
    <property type="component" value="Unassembled WGS sequence"/>
</dbReference>
<dbReference type="CDD" id="cd15482">
    <property type="entry name" value="Sialidase_non-viral"/>
    <property type="match status" value="1"/>
</dbReference>
<organism evidence="3 4">
    <name type="scientific">Pullulanibacillus pueri</name>
    <dbReference type="NCBI Taxonomy" id="1437324"/>
    <lineage>
        <taxon>Bacteria</taxon>
        <taxon>Bacillati</taxon>
        <taxon>Bacillota</taxon>
        <taxon>Bacilli</taxon>
        <taxon>Bacillales</taxon>
        <taxon>Sporolactobacillaceae</taxon>
        <taxon>Pullulanibacillus</taxon>
    </lineage>
</organism>
<keyword evidence="4" id="KW-1185">Reference proteome</keyword>
<feature type="compositionally biased region" description="Polar residues" evidence="1">
    <location>
        <begin position="160"/>
        <end position="172"/>
    </location>
</feature>
<dbReference type="InterPro" id="IPR036278">
    <property type="entry name" value="Sialidase_sf"/>
</dbReference>
<proteinExistence type="predicted"/>